<proteinExistence type="predicted"/>
<reference evidence="1 2" key="1">
    <citation type="submission" date="2020-08" db="EMBL/GenBank/DDBJ databases">
        <title>Genomic Encyclopedia of Type Strains, Phase IV (KMG-V): Genome sequencing to study the core and pangenomes of soil and plant-associated prokaryotes.</title>
        <authorList>
            <person name="Whitman W."/>
        </authorList>
    </citation>
    <scope>NUCLEOTIDE SEQUENCE [LARGE SCALE GENOMIC DNA]</scope>
    <source>
        <strain evidence="1 2">SEMIA 461</strain>
    </source>
</reference>
<gene>
    <name evidence="1" type="ORF">GGE40_003422</name>
</gene>
<name>A0ABR6J9L4_AGRRD</name>
<organism evidence="1 2">
    <name type="scientific">Agrobacterium radiobacter</name>
    <dbReference type="NCBI Taxonomy" id="362"/>
    <lineage>
        <taxon>Bacteria</taxon>
        <taxon>Pseudomonadati</taxon>
        <taxon>Pseudomonadota</taxon>
        <taxon>Alphaproteobacteria</taxon>
        <taxon>Hyphomicrobiales</taxon>
        <taxon>Rhizobiaceae</taxon>
        <taxon>Rhizobium/Agrobacterium group</taxon>
        <taxon>Agrobacterium</taxon>
        <taxon>Agrobacterium tumefaciens complex</taxon>
    </lineage>
</organism>
<dbReference type="InterPro" id="IPR058702">
    <property type="entry name" value="MafI2-like"/>
</dbReference>
<dbReference type="EMBL" id="JACIHP010000003">
    <property type="protein sequence ID" value="MBB4491580.1"/>
    <property type="molecule type" value="Genomic_DNA"/>
</dbReference>
<keyword evidence="2" id="KW-1185">Reference proteome</keyword>
<sequence length="103" mass="11617">MSGPDREIRLRLSVQRALLGAVSSTLAAVTCGWSGDKIVLEFLVDHDFSDDDRERMEVVASEVISDFGYETIKTVFTSPPSDGPKVPVDRRWWAYRRFEPLLG</sequence>
<dbReference type="Pfam" id="PF26541">
    <property type="entry name" value="MafI2"/>
    <property type="match status" value="1"/>
</dbReference>
<dbReference type="Proteomes" id="UP000534590">
    <property type="component" value="Unassembled WGS sequence"/>
</dbReference>
<accession>A0ABR6J9L4</accession>
<evidence type="ECO:0000313" key="1">
    <source>
        <dbReference type="EMBL" id="MBB4491580.1"/>
    </source>
</evidence>
<protein>
    <submittedName>
        <fullName evidence="1">Uncharacterized protein</fullName>
    </submittedName>
</protein>
<evidence type="ECO:0000313" key="2">
    <source>
        <dbReference type="Proteomes" id="UP000534590"/>
    </source>
</evidence>
<comment type="caution">
    <text evidence="1">The sequence shown here is derived from an EMBL/GenBank/DDBJ whole genome shotgun (WGS) entry which is preliminary data.</text>
</comment>